<keyword evidence="6" id="KW-0560">Oxidoreductase</keyword>
<dbReference type="SUPFAM" id="SSF54373">
    <property type="entry name" value="FAD-linked reductases, C-terminal domain"/>
    <property type="match status" value="1"/>
</dbReference>
<dbReference type="EMBL" id="UFQT01000495">
    <property type="protein sequence ID" value="SSX24753.1"/>
    <property type="molecule type" value="Genomic_DNA"/>
</dbReference>
<comment type="subcellular location">
    <subcellularLocation>
        <location evidence="2">Peroxisome matrix</location>
    </subcellularLocation>
</comment>
<evidence type="ECO:0000256" key="2">
    <source>
        <dbReference type="ARBA" id="ARBA00004253"/>
    </source>
</evidence>
<evidence type="ECO:0000259" key="8">
    <source>
        <dbReference type="Pfam" id="PF01266"/>
    </source>
</evidence>
<dbReference type="GO" id="GO:0019478">
    <property type="term" value="P:D-amino acid catabolic process"/>
    <property type="evidence" value="ECO:0007669"/>
    <property type="project" value="TreeGrafter"/>
</dbReference>
<dbReference type="AlphaFoldDB" id="A0A336M7F1"/>
<feature type="binding site" evidence="7">
    <location>
        <position position="228"/>
    </location>
    <ligand>
        <name>D-serine</name>
        <dbReference type="ChEBI" id="CHEBI:35247"/>
    </ligand>
</feature>
<feature type="binding site" evidence="7">
    <location>
        <position position="187"/>
    </location>
    <ligand>
        <name>FAD</name>
        <dbReference type="ChEBI" id="CHEBI:57692"/>
    </ligand>
</feature>
<feature type="binding site" evidence="7">
    <location>
        <position position="283"/>
    </location>
    <ligand>
        <name>D-serine</name>
        <dbReference type="ChEBI" id="CHEBI:35247"/>
    </ligand>
</feature>
<dbReference type="GO" id="GO:0005782">
    <property type="term" value="C:peroxisomal matrix"/>
    <property type="evidence" value="ECO:0007669"/>
    <property type="project" value="UniProtKB-SubCell"/>
</dbReference>
<dbReference type="InterPro" id="IPR006076">
    <property type="entry name" value="FAD-dep_OxRdtase"/>
</dbReference>
<dbReference type="PANTHER" id="PTHR11530:SF11">
    <property type="entry name" value="D-ASPARTATE OXIDASE"/>
    <property type="match status" value="1"/>
</dbReference>
<keyword evidence="5 7" id="KW-0274">FAD</keyword>
<evidence type="ECO:0000256" key="5">
    <source>
        <dbReference type="ARBA" id="ARBA00022827"/>
    </source>
</evidence>
<gene>
    <name evidence="9" type="primary">CSON011374</name>
</gene>
<dbReference type="PIRSF" id="PIRSF000189">
    <property type="entry name" value="D-aa_oxidase"/>
    <property type="match status" value="1"/>
</dbReference>
<feature type="binding site" evidence="7">
    <location>
        <position position="314"/>
    </location>
    <ligand>
        <name>D-dopa</name>
        <dbReference type="ChEBI" id="CHEBI:149689"/>
    </ligand>
</feature>
<evidence type="ECO:0000256" key="6">
    <source>
        <dbReference type="ARBA" id="ARBA00023002"/>
    </source>
</evidence>
<evidence type="ECO:0000256" key="1">
    <source>
        <dbReference type="ARBA" id="ARBA00001974"/>
    </source>
</evidence>
<dbReference type="Gene3D" id="3.40.50.720">
    <property type="entry name" value="NAD(P)-binding Rossmann-like Domain"/>
    <property type="match status" value="1"/>
</dbReference>
<dbReference type="OMA" id="TDPTRHM"/>
<dbReference type="InterPro" id="IPR023209">
    <property type="entry name" value="DAO"/>
</dbReference>
<comment type="similarity">
    <text evidence="3">Belongs to the DAMOX/DASOX family.</text>
</comment>
<proteinExistence type="inferred from homology"/>
<dbReference type="GO" id="GO:0003884">
    <property type="term" value="F:D-amino-acid oxidase activity"/>
    <property type="evidence" value="ECO:0007669"/>
    <property type="project" value="InterPro"/>
</dbReference>
<organism evidence="9">
    <name type="scientific">Culicoides sonorensis</name>
    <name type="common">Biting midge</name>
    <dbReference type="NCBI Taxonomy" id="179676"/>
    <lineage>
        <taxon>Eukaryota</taxon>
        <taxon>Metazoa</taxon>
        <taxon>Ecdysozoa</taxon>
        <taxon>Arthropoda</taxon>
        <taxon>Hexapoda</taxon>
        <taxon>Insecta</taxon>
        <taxon>Pterygota</taxon>
        <taxon>Neoptera</taxon>
        <taxon>Endopterygota</taxon>
        <taxon>Diptera</taxon>
        <taxon>Nematocera</taxon>
        <taxon>Chironomoidea</taxon>
        <taxon>Ceratopogonidae</taxon>
        <taxon>Ceratopogoninae</taxon>
        <taxon>Culicoides</taxon>
        <taxon>Monoculicoides</taxon>
    </lineage>
</organism>
<evidence type="ECO:0000256" key="7">
    <source>
        <dbReference type="PIRSR" id="PIRSR000189-1"/>
    </source>
</evidence>
<accession>A0A336M7F1</accession>
<sequence length="347" mass="38907">MKRILVIGAGVNGLSSAVKIAENFYNQAQVTVISDEISPNTTGDGSAGLWGPFLLSDTPDEKIVQWSKETHDFFKELWIHGLSKEAGVTLIPCLRLTTEPNFKEPCWKNVVFGYSALTEQELNRIRLEHERNYSGGAQFVTFTAEPIKLLPYLYKRFEQAGGRFIRRKVFKLDELTKENYDLIINCTGLGSKYLVNDSNVKPIRGQVARVSAPWQFQAILDDSDDGNYVIPNQNSCIVGGTHQTDDFNVMPCPKDREFIFVGCAKMVKSIKNAPVLREWVGLRPGRTTVRIEFEDYETENGEKIAVIQNYGHGGAGVTLCWGCATDVVKLASQKLELKFAKQEQSKL</sequence>
<dbReference type="VEuPathDB" id="VectorBase:CSON011374"/>
<dbReference type="GO" id="GO:0071949">
    <property type="term" value="F:FAD binding"/>
    <property type="evidence" value="ECO:0007669"/>
    <property type="project" value="InterPro"/>
</dbReference>
<evidence type="ECO:0000313" key="9">
    <source>
        <dbReference type="EMBL" id="SSX24753.1"/>
    </source>
</evidence>
<evidence type="ECO:0000256" key="4">
    <source>
        <dbReference type="ARBA" id="ARBA00022630"/>
    </source>
</evidence>
<dbReference type="Pfam" id="PF01266">
    <property type="entry name" value="DAO"/>
    <property type="match status" value="1"/>
</dbReference>
<feature type="binding site" evidence="7">
    <location>
        <begin position="47"/>
        <end position="49"/>
    </location>
    <ligand>
        <name>FAD</name>
        <dbReference type="ChEBI" id="CHEBI:57692"/>
    </ligand>
</feature>
<keyword evidence="4" id="KW-0285">Flavoprotein</keyword>
<feature type="domain" description="FAD dependent oxidoreductase" evidence="8">
    <location>
        <begin position="3"/>
        <end position="328"/>
    </location>
</feature>
<feature type="binding site" evidence="7">
    <location>
        <begin position="313"/>
        <end position="318"/>
    </location>
    <ligand>
        <name>FAD</name>
        <dbReference type="ChEBI" id="CHEBI:57692"/>
    </ligand>
</feature>
<reference evidence="9" key="1">
    <citation type="submission" date="2018-07" db="EMBL/GenBank/DDBJ databases">
        <authorList>
            <person name="Quirk P.G."/>
            <person name="Krulwich T.A."/>
        </authorList>
    </citation>
    <scope>NUCLEOTIDE SEQUENCE</scope>
</reference>
<dbReference type="SUPFAM" id="SSF51971">
    <property type="entry name" value="Nucleotide-binding domain"/>
    <property type="match status" value="1"/>
</dbReference>
<name>A0A336M7F1_CULSO</name>
<dbReference type="PANTHER" id="PTHR11530">
    <property type="entry name" value="D-AMINO ACID OXIDASE"/>
    <property type="match status" value="1"/>
</dbReference>
<feature type="binding site" evidence="7">
    <location>
        <position position="169"/>
    </location>
    <ligand>
        <name>FAD</name>
        <dbReference type="ChEBI" id="CHEBI:57692"/>
    </ligand>
</feature>
<comment type="cofactor">
    <cofactor evidence="1 7">
        <name>FAD</name>
        <dbReference type="ChEBI" id="CHEBI:57692"/>
    </cofactor>
</comment>
<evidence type="ECO:0000256" key="3">
    <source>
        <dbReference type="ARBA" id="ARBA00006730"/>
    </source>
</evidence>
<protein>
    <submittedName>
        <fullName evidence="9">CSON011374 protein</fullName>
    </submittedName>
</protein>
<dbReference type="Gene3D" id="3.30.9.10">
    <property type="entry name" value="D-Amino Acid Oxidase, subunit A, domain 2"/>
    <property type="match status" value="1"/>
</dbReference>